<dbReference type="GO" id="GO:0034220">
    <property type="term" value="P:monoatomic ion transmembrane transport"/>
    <property type="evidence" value="ECO:0007669"/>
    <property type="project" value="UniProtKB-KW"/>
</dbReference>
<dbReference type="Proteomes" id="UP000808337">
    <property type="component" value="Unassembled WGS sequence"/>
</dbReference>
<dbReference type="Pfam" id="PF06241">
    <property type="entry name" value="Castor_Poll_mid"/>
    <property type="match status" value="1"/>
</dbReference>
<feature type="transmembrane region" description="Helical" evidence="9">
    <location>
        <begin position="21"/>
        <end position="47"/>
    </location>
</feature>
<keyword evidence="4 9" id="KW-0812">Transmembrane</keyword>
<dbReference type="GO" id="GO:0006813">
    <property type="term" value="P:potassium ion transport"/>
    <property type="evidence" value="ECO:0007669"/>
    <property type="project" value="InterPro"/>
</dbReference>
<dbReference type="SUPFAM" id="SSF51735">
    <property type="entry name" value="NAD(P)-binding Rossmann-fold domains"/>
    <property type="match status" value="1"/>
</dbReference>
<dbReference type="EMBL" id="JADKGY010000030">
    <property type="protein sequence ID" value="MBK9984614.1"/>
    <property type="molecule type" value="Genomic_DNA"/>
</dbReference>
<keyword evidence="5 9" id="KW-1133">Transmembrane helix</keyword>
<feature type="domain" description="RCK N-terminal" evidence="10">
    <location>
        <begin position="127"/>
        <end position="266"/>
    </location>
</feature>
<gene>
    <name evidence="11" type="ORF">IPP15_19995</name>
</gene>
<dbReference type="InterPro" id="IPR010420">
    <property type="entry name" value="CASTOR/POLLUX/SYM8_dom"/>
</dbReference>
<evidence type="ECO:0000256" key="4">
    <source>
        <dbReference type="ARBA" id="ARBA00022692"/>
    </source>
</evidence>
<dbReference type="InterPro" id="IPR003148">
    <property type="entry name" value="RCK_N"/>
</dbReference>
<keyword evidence="7 9" id="KW-0472">Membrane</keyword>
<protein>
    <submittedName>
        <fullName evidence="11">Potassium transporter TrkA</fullName>
    </submittedName>
</protein>
<keyword evidence="8" id="KW-0407">Ion channel</keyword>
<comment type="subcellular location">
    <subcellularLocation>
        <location evidence="1">Endomembrane system</location>
        <topology evidence="1">Multi-pass membrane protein</topology>
    </subcellularLocation>
</comment>
<reference evidence="11 12" key="1">
    <citation type="submission" date="2020-10" db="EMBL/GenBank/DDBJ databases">
        <title>Connecting structure to function with the recovery of over 1000 high-quality activated sludge metagenome-assembled genomes encoding full-length rRNA genes using long-read sequencing.</title>
        <authorList>
            <person name="Singleton C.M."/>
            <person name="Petriglieri F."/>
            <person name="Kristensen J.M."/>
            <person name="Kirkegaard R.H."/>
            <person name="Michaelsen T.Y."/>
            <person name="Andersen M.H."/>
            <person name="Karst S.M."/>
            <person name="Dueholm M.S."/>
            <person name="Nielsen P.H."/>
            <person name="Albertsen M."/>
        </authorList>
    </citation>
    <scope>NUCLEOTIDE SEQUENCE [LARGE SCALE GENOMIC DNA]</scope>
    <source>
        <strain evidence="11">Ribe_18-Q3-R11-54_MAXAC.273</strain>
    </source>
</reference>
<feature type="transmembrane region" description="Helical" evidence="9">
    <location>
        <begin position="86"/>
        <end position="110"/>
    </location>
</feature>
<evidence type="ECO:0000256" key="8">
    <source>
        <dbReference type="ARBA" id="ARBA00023303"/>
    </source>
</evidence>
<dbReference type="AlphaFoldDB" id="A0A9D7SYS2"/>
<evidence type="ECO:0000256" key="1">
    <source>
        <dbReference type="ARBA" id="ARBA00004127"/>
    </source>
</evidence>
<dbReference type="GO" id="GO:0012505">
    <property type="term" value="C:endomembrane system"/>
    <property type="evidence" value="ECO:0007669"/>
    <property type="project" value="UniProtKB-SubCell"/>
</dbReference>
<dbReference type="PANTHER" id="PTHR31563:SF10">
    <property type="entry name" value="ION CHANNEL POLLUX-RELATED"/>
    <property type="match status" value="1"/>
</dbReference>
<accession>A0A9D7SYS2</accession>
<evidence type="ECO:0000313" key="11">
    <source>
        <dbReference type="EMBL" id="MBK9984614.1"/>
    </source>
</evidence>
<comment type="similarity">
    <text evidence="2">Belongs to the castor/pollux (TC 1.A.1.23) family.</text>
</comment>
<dbReference type="InterPro" id="IPR036291">
    <property type="entry name" value="NAD(P)-bd_dom_sf"/>
</dbReference>
<evidence type="ECO:0000256" key="3">
    <source>
        <dbReference type="ARBA" id="ARBA00022448"/>
    </source>
</evidence>
<evidence type="ECO:0000256" key="5">
    <source>
        <dbReference type="ARBA" id="ARBA00022989"/>
    </source>
</evidence>
<dbReference type="PANTHER" id="PTHR31563">
    <property type="entry name" value="ION CHANNEL POLLUX-RELATED"/>
    <property type="match status" value="1"/>
</dbReference>
<keyword evidence="3" id="KW-0813">Transport</keyword>
<comment type="caution">
    <text evidence="11">The sequence shown here is derived from an EMBL/GenBank/DDBJ whole genome shotgun (WGS) entry which is preliminary data.</text>
</comment>
<evidence type="ECO:0000313" key="12">
    <source>
        <dbReference type="Proteomes" id="UP000808337"/>
    </source>
</evidence>
<organism evidence="11 12">
    <name type="scientific">Candidatus Opimibacter skivensis</name>
    <dbReference type="NCBI Taxonomy" id="2982028"/>
    <lineage>
        <taxon>Bacteria</taxon>
        <taxon>Pseudomonadati</taxon>
        <taxon>Bacteroidota</taxon>
        <taxon>Saprospiria</taxon>
        <taxon>Saprospirales</taxon>
        <taxon>Saprospiraceae</taxon>
        <taxon>Candidatus Opimibacter</taxon>
    </lineage>
</organism>
<dbReference type="PROSITE" id="PS51201">
    <property type="entry name" value="RCK_N"/>
    <property type="match status" value="1"/>
</dbReference>
<keyword evidence="6" id="KW-0406">Ion transport</keyword>
<evidence type="ECO:0000256" key="9">
    <source>
        <dbReference type="SAM" id="Phobius"/>
    </source>
</evidence>
<evidence type="ECO:0000256" key="7">
    <source>
        <dbReference type="ARBA" id="ARBA00023136"/>
    </source>
</evidence>
<proteinExistence type="inferred from homology"/>
<evidence type="ECO:0000256" key="2">
    <source>
        <dbReference type="ARBA" id="ARBA00008577"/>
    </source>
</evidence>
<sequence>MNKTSFRQRFRYKFDNLMSKGPLAMMALLGLLSLLVVAFAGALLWILHIGPEGESPLNFVEGSWQSLMRTLDSGTMGGDNGWPFRIVALIATLGGIFIVSALIGVLSNAINDKLEELRKGKSFVIEDNHTLILGWSSKVFTIISELVIANENHKKPRIVILANKDKVEMEDEIRGKIENLKNTKVICRSGSPNDMMDLNIANPHGTKSIIVIAPEEGNADPLTIKTILAITNHPERRESPYHIVAEIKDEKNIEVARMVGKDEVELVLTDDVIGKIMVQTSRQSGLSIVYTELMDFDGAEIYFKEEKELVGRTYAEAIFAYEDSAVIGLQYASGGVKVNPPMDYTLKQGDKIIAITEDDDTLVIAKQKNYTISEQSITNLDSDKVIAERILMLGWNKRGMVIIREMDNYVGQGSYMKVVSTFDSDKADILELQRTLKNIKLEFQHADTTAREVIDQLDITSFNSVQLLCYKSEMDIQDADAQTLISLLHIRRIMEETGKDMKIVSEMLDLRNRDLAEVTKADDFIVSDKLISLLMSQVSENKYLMRVFDDLFNAEGSEIYLKPMSDYIKPGEKVDFYTILESAKRKGQTAIGYRIASLVHDNHKAYGIVVNPVKSKQLSFEKMDKIIVLAED</sequence>
<evidence type="ECO:0000259" key="10">
    <source>
        <dbReference type="PROSITE" id="PS51201"/>
    </source>
</evidence>
<dbReference type="InterPro" id="IPR044849">
    <property type="entry name" value="CASTOR/POLLUX/SYM8-like"/>
</dbReference>
<dbReference type="Gene3D" id="3.40.50.720">
    <property type="entry name" value="NAD(P)-binding Rossmann-like Domain"/>
    <property type="match status" value="2"/>
</dbReference>
<evidence type="ECO:0000256" key="6">
    <source>
        <dbReference type="ARBA" id="ARBA00023065"/>
    </source>
</evidence>
<name>A0A9D7SYS2_9BACT</name>